<feature type="transmembrane region" description="Helical" evidence="13">
    <location>
        <begin position="336"/>
        <end position="359"/>
    </location>
</feature>
<feature type="compositionally biased region" description="Basic and acidic residues" evidence="12">
    <location>
        <begin position="586"/>
        <end position="598"/>
    </location>
</feature>
<dbReference type="PANTHER" id="PTHR42985:SF40">
    <property type="entry name" value="LD47995P-RELATED"/>
    <property type="match status" value="1"/>
</dbReference>
<keyword evidence="10" id="KW-0739">Sodium transport</keyword>
<evidence type="ECO:0000256" key="4">
    <source>
        <dbReference type="ARBA" id="ARBA00022475"/>
    </source>
</evidence>
<protein>
    <submittedName>
        <fullName evidence="14">Sodium-coupled monocarboxylate transporter 1</fullName>
    </submittedName>
</protein>
<accession>A0A210R760</accession>
<evidence type="ECO:0000256" key="6">
    <source>
        <dbReference type="ARBA" id="ARBA00022989"/>
    </source>
</evidence>
<dbReference type="InterPro" id="IPR038377">
    <property type="entry name" value="Na/Glc_symporter_sf"/>
</dbReference>
<feature type="transmembrane region" description="Helical" evidence="13">
    <location>
        <begin position="80"/>
        <end position="101"/>
    </location>
</feature>
<evidence type="ECO:0000256" key="13">
    <source>
        <dbReference type="SAM" id="Phobius"/>
    </source>
</evidence>
<keyword evidence="5 13" id="KW-0812">Transmembrane</keyword>
<keyword evidence="4" id="KW-1003">Cell membrane</keyword>
<keyword evidence="8" id="KW-0406">Ion transport</keyword>
<evidence type="ECO:0000313" key="15">
    <source>
        <dbReference type="Proteomes" id="UP000242188"/>
    </source>
</evidence>
<keyword evidence="7" id="KW-0915">Sodium</keyword>
<keyword evidence="15" id="KW-1185">Reference proteome</keyword>
<evidence type="ECO:0000256" key="10">
    <source>
        <dbReference type="ARBA" id="ARBA00023201"/>
    </source>
</evidence>
<feature type="transmembrane region" description="Helical" evidence="13">
    <location>
        <begin position="521"/>
        <end position="540"/>
    </location>
</feature>
<evidence type="ECO:0000256" key="11">
    <source>
        <dbReference type="RuleBase" id="RU362091"/>
    </source>
</evidence>
<dbReference type="AlphaFoldDB" id="A0A210R760"/>
<dbReference type="GO" id="GO:0005886">
    <property type="term" value="C:plasma membrane"/>
    <property type="evidence" value="ECO:0007669"/>
    <property type="project" value="UniProtKB-SubCell"/>
</dbReference>
<organism evidence="14 15">
    <name type="scientific">Mizuhopecten yessoensis</name>
    <name type="common">Japanese scallop</name>
    <name type="synonym">Patinopecten yessoensis</name>
    <dbReference type="NCBI Taxonomy" id="6573"/>
    <lineage>
        <taxon>Eukaryota</taxon>
        <taxon>Metazoa</taxon>
        <taxon>Spiralia</taxon>
        <taxon>Lophotrochozoa</taxon>
        <taxon>Mollusca</taxon>
        <taxon>Bivalvia</taxon>
        <taxon>Autobranchia</taxon>
        <taxon>Pteriomorphia</taxon>
        <taxon>Pectinida</taxon>
        <taxon>Pectinoidea</taxon>
        <taxon>Pectinidae</taxon>
        <taxon>Mizuhopecten</taxon>
    </lineage>
</organism>
<dbReference type="Proteomes" id="UP000242188">
    <property type="component" value="Unassembled WGS sequence"/>
</dbReference>
<feature type="transmembrane region" description="Helical" evidence="13">
    <location>
        <begin position="6"/>
        <end position="25"/>
    </location>
</feature>
<dbReference type="GO" id="GO:0015293">
    <property type="term" value="F:symporter activity"/>
    <property type="evidence" value="ECO:0007669"/>
    <property type="project" value="TreeGrafter"/>
</dbReference>
<dbReference type="InterPro" id="IPR051163">
    <property type="entry name" value="Sodium:Solute_Symporter_SSF"/>
</dbReference>
<comment type="caution">
    <text evidence="14">The sequence shown here is derived from an EMBL/GenBank/DDBJ whole genome shotgun (WGS) entry which is preliminary data.</text>
</comment>
<evidence type="ECO:0000256" key="1">
    <source>
        <dbReference type="ARBA" id="ARBA00004651"/>
    </source>
</evidence>
<dbReference type="GO" id="GO:0006814">
    <property type="term" value="P:sodium ion transport"/>
    <property type="evidence" value="ECO:0007669"/>
    <property type="project" value="UniProtKB-KW"/>
</dbReference>
<evidence type="ECO:0000313" key="14">
    <source>
        <dbReference type="EMBL" id="OWF56822.1"/>
    </source>
</evidence>
<dbReference type="Gene3D" id="1.20.1730.10">
    <property type="entry name" value="Sodium/glucose cotransporter"/>
    <property type="match status" value="1"/>
</dbReference>
<evidence type="ECO:0000256" key="7">
    <source>
        <dbReference type="ARBA" id="ARBA00023053"/>
    </source>
</evidence>
<keyword evidence="3" id="KW-0813">Transport</keyword>
<proteinExistence type="inferred from homology"/>
<keyword evidence="9 13" id="KW-0472">Membrane</keyword>
<comment type="subcellular location">
    <subcellularLocation>
        <location evidence="1">Cell membrane</location>
        <topology evidence="1">Multi-pass membrane protein</topology>
    </subcellularLocation>
</comment>
<feature type="transmembrane region" description="Helical" evidence="13">
    <location>
        <begin position="122"/>
        <end position="143"/>
    </location>
</feature>
<evidence type="ECO:0000256" key="9">
    <source>
        <dbReference type="ARBA" id="ARBA00023136"/>
    </source>
</evidence>
<feature type="transmembrane region" description="Helical" evidence="13">
    <location>
        <begin position="236"/>
        <end position="254"/>
    </location>
</feature>
<dbReference type="Pfam" id="PF00474">
    <property type="entry name" value="SSF"/>
    <property type="match status" value="1"/>
</dbReference>
<sequence>MTFLKWEDYVVVAVTVTISLGVGLFQARRGGQMKTTTQYIMGDSKMAFLPVAISLMVSYESGILMLGIPAEVYLYGMQWGMAYVGFFIADMTSRTVFVPALRKLNITSIYEYLELRFKSHGIRMFATVLSMFYGVNYFGTVLFLPAVSLEAVAGIPTWMSIIGLLIVVLIYTLIGGFKAVIWSDVIQAIIMLCGIFALLIKGTIESGGVKETWTTVYDTGRVNLFVMDPDPTLRQSFWSLVFGSSVRGFATVFMQTSFQRIKATPTLKSTKNMYLVTAFSFLFVSWLAILEGAVMFAYFNKQGCDPLVSKRLGNENQLIPAMVVDIFQDTPCMPGLFLAALFSASLSTMSSLLSSLSAVFWEDIVKPHTKPMSERRGIIIAQIAVFVFAVIGGVVAFVVSGIEGPATQIFNITSSSLTGALTGIFVLGFLNPWANSLGAIVGGMCSVLFVGWISLGKIISPGVKVHPKLDPAPTYNCLSPNASFAFNSTMYNSSMYTIDVTTPAVETVTSPTGLDVLYSVSYMWLGALGVLIVLITGSLVSRLKDQPPVDPKLWVPVCDLVCCCLPESARKRFRRRTDFPELNGNLHDEEKPMNDLKPEGQSVL</sequence>
<dbReference type="EMBL" id="NEDP02000041">
    <property type="protein sequence ID" value="OWF56822.1"/>
    <property type="molecule type" value="Genomic_DNA"/>
</dbReference>
<feature type="transmembrane region" description="Helical" evidence="13">
    <location>
        <begin position="181"/>
        <end position="200"/>
    </location>
</feature>
<dbReference type="PROSITE" id="PS50283">
    <property type="entry name" value="NA_SOLUT_SYMP_3"/>
    <property type="match status" value="1"/>
</dbReference>
<feature type="transmembrane region" description="Helical" evidence="13">
    <location>
        <begin position="155"/>
        <end position="174"/>
    </location>
</feature>
<feature type="transmembrane region" description="Helical" evidence="13">
    <location>
        <begin position="379"/>
        <end position="402"/>
    </location>
</feature>
<name>A0A210R760_MIZYE</name>
<evidence type="ECO:0000256" key="2">
    <source>
        <dbReference type="ARBA" id="ARBA00006434"/>
    </source>
</evidence>
<feature type="transmembrane region" description="Helical" evidence="13">
    <location>
        <begin position="46"/>
        <end position="68"/>
    </location>
</feature>
<dbReference type="OrthoDB" id="6142122at2759"/>
<reference evidence="14 15" key="1">
    <citation type="journal article" date="2017" name="Nat. Ecol. Evol.">
        <title>Scallop genome provides insights into evolution of bilaterian karyotype and development.</title>
        <authorList>
            <person name="Wang S."/>
            <person name="Zhang J."/>
            <person name="Jiao W."/>
            <person name="Li J."/>
            <person name="Xun X."/>
            <person name="Sun Y."/>
            <person name="Guo X."/>
            <person name="Huan P."/>
            <person name="Dong B."/>
            <person name="Zhang L."/>
            <person name="Hu X."/>
            <person name="Sun X."/>
            <person name="Wang J."/>
            <person name="Zhao C."/>
            <person name="Wang Y."/>
            <person name="Wang D."/>
            <person name="Huang X."/>
            <person name="Wang R."/>
            <person name="Lv J."/>
            <person name="Li Y."/>
            <person name="Zhang Z."/>
            <person name="Liu B."/>
            <person name="Lu W."/>
            <person name="Hui Y."/>
            <person name="Liang J."/>
            <person name="Zhou Z."/>
            <person name="Hou R."/>
            <person name="Li X."/>
            <person name="Liu Y."/>
            <person name="Li H."/>
            <person name="Ning X."/>
            <person name="Lin Y."/>
            <person name="Zhao L."/>
            <person name="Xing Q."/>
            <person name="Dou J."/>
            <person name="Li Y."/>
            <person name="Mao J."/>
            <person name="Guo H."/>
            <person name="Dou H."/>
            <person name="Li T."/>
            <person name="Mu C."/>
            <person name="Jiang W."/>
            <person name="Fu Q."/>
            <person name="Fu X."/>
            <person name="Miao Y."/>
            <person name="Liu J."/>
            <person name="Yu Q."/>
            <person name="Li R."/>
            <person name="Liao H."/>
            <person name="Li X."/>
            <person name="Kong Y."/>
            <person name="Jiang Z."/>
            <person name="Chourrout D."/>
            <person name="Li R."/>
            <person name="Bao Z."/>
        </authorList>
    </citation>
    <scope>NUCLEOTIDE SEQUENCE [LARGE SCALE GENOMIC DNA]</scope>
    <source>
        <strain evidence="14 15">PY_sf001</strain>
    </source>
</reference>
<dbReference type="PANTHER" id="PTHR42985">
    <property type="entry name" value="SODIUM-COUPLED MONOCARBOXYLATE TRANSPORTER"/>
    <property type="match status" value="1"/>
</dbReference>
<evidence type="ECO:0000256" key="8">
    <source>
        <dbReference type="ARBA" id="ARBA00023065"/>
    </source>
</evidence>
<feature type="transmembrane region" description="Helical" evidence="13">
    <location>
        <begin position="408"/>
        <end position="430"/>
    </location>
</feature>
<feature type="transmembrane region" description="Helical" evidence="13">
    <location>
        <begin position="274"/>
        <end position="299"/>
    </location>
</feature>
<dbReference type="NCBIfam" id="TIGR00813">
    <property type="entry name" value="sss"/>
    <property type="match status" value="1"/>
</dbReference>
<comment type="similarity">
    <text evidence="2 11">Belongs to the sodium:solute symporter (SSF) (TC 2.A.21) family.</text>
</comment>
<gene>
    <name evidence="14" type="ORF">KP79_PYT20749</name>
</gene>
<feature type="transmembrane region" description="Helical" evidence="13">
    <location>
        <begin position="437"/>
        <end position="459"/>
    </location>
</feature>
<feature type="region of interest" description="Disordered" evidence="12">
    <location>
        <begin position="581"/>
        <end position="604"/>
    </location>
</feature>
<evidence type="ECO:0000256" key="3">
    <source>
        <dbReference type="ARBA" id="ARBA00022448"/>
    </source>
</evidence>
<keyword evidence="6 13" id="KW-1133">Transmembrane helix</keyword>
<evidence type="ECO:0000256" key="5">
    <source>
        <dbReference type="ARBA" id="ARBA00022692"/>
    </source>
</evidence>
<evidence type="ECO:0000256" key="12">
    <source>
        <dbReference type="SAM" id="MobiDB-lite"/>
    </source>
</evidence>
<dbReference type="InterPro" id="IPR001734">
    <property type="entry name" value="Na/solute_symporter"/>
</dbReference>